<name>F6FPE5_ISOV2</name>
<evidence type="ECO:0000313" key="1">
    <source>
        <dbReference type="EMBL" id="AEG43658.1"/>
    </source>
</evidence>
<proteinExistence type="predicted"/>
<protein>
    <recommendedName>
        <fullName evidence="3">EcsC family protein</fullName>
    </recommendedName>
</protein>
<gene>
    <name evidence="1" type="ordered locus">Isova_0874</name>
</gene>
<dbReference type="Proteomes" id="UP000009236">
    <property type="component" value="Chromosome"/>
</dbReference>
<dbReference type="InterPro" id="IPR024787">
    <property type="entry name" value="EcsC"/>
</dbReference>
<dbReference type="EMBL" id="CP002810">
    <property type="protein sequence ID" value="AEG43658.1"/>
    <property type="molecule type" value="Genomic_DNA"/>
</dbReference>
<dbReference type="KEGG" id="iva:Isova_0874"/>
<dbReference type="AlphaFoldDB" id="F6FPE5"/>
<keyword evidence="2" id="KW-1185">Reference proteome</keyword>
<organism evidence="2">
    <name type="scientific">Isoptericola variabilis (strain 225)</name>
    <dbReference type="NCBI Taxonomy" id="743718"/>
    <lineage>
        <taxon>Bacteria</taxon>
        <taxon>Bacillati</taxon>
        <taxon>Actinomycetota</taxon>
        <taxon>Actinomycetes</taxon>
        <taxon>Micrococcales</taxon>
        <taxon>Promicromonosporaceae</taxon>
        <taxon>Isoptericola</taxon>
    </lineage>
</organism>
<evidence type="ECO:0000313" key="2">
    <source>
        <dbReference type="Proteomes" id="UP000009236"/>
    </source>
</evidence>
<dbReference type="HOGENOM" id="CLU_087895_1_0_11"/>
<accession>F6FPE5</accession>
<dbReference type="RefSeq" id="WP_013838050.1">
    <property type="nucleotide sequence ID" value="NC_015588.1"/>
</dbReference>
<dbReference type="STRING" id="743718.Isova_0874"/>
<evidence type="ECO:0008006" key="3">
    <source>
        <dbReference type="Google" id="ProtNLM"/>
    </source>
</evidence>
<dbReference type="Pfam" id="PF12787">
    <property type="entry name" value="EcsC"/>
    <property type="match status" value="1"/>
</dbReference>
<sequence length="247" mass="25539">MAEPIDVAEQDDVPDDEAEAVSRAEKLGQHLTRLVGSVVDNGVGPITGSVAWAEDRLARVQGDRYDPSQAGCRKPLDADRDDVEKVIARLIKESVAAAGGNGFVTGLGGLITLPVTVPANLAGALIVNARLAGSIAYLRGYPVDDPQTRTVLLLVVLGSSAQQAARTLGIKIGHKAGEQALKKLPAAMLREINKKVGFMLVAKYGTKRAAVTLAKAIPLLGGVAGGTIDATMTAAVAKAAKSMFPNA</sequence>
<reference evidence="1 2" key="1">
    <citation type="submission" date="2011-05" db="EMBL/GenBank/DDBJ databases">
        <title>Complete sequence of Isoptericola variabilis 225.</title>
        <authorList>
            <consortium name="US DOE Joint Genome Institute"/>
            <person name="Lucas S."/>
            <person name="Han J."/>
            <person name="Lapidus A."/>
            <person name="Cheng J.-F."/>
            <person name="Goodwin L."/>
            <person name="Pitluck S."/>
            <person name="Peters L."/>
            <person name="Mikhailova N."/>
            <person name="Zeytun A."/>
            <person name="Han C."/>
            <person name="Tapia R."/>
            <person name="Land M."/>
            <person name="Hauser L."/>
            <person name="Kyrpides N."/>
            <person name="Ivanova N."/>
            <person name="Pagani I."/>
            <person name="Siebers A."/>
            <person name="Allgaier M."/>
            <person name="Thelen M."/>
            <person name="Hugenholtz P."/>
            <person name="Gladden J."/>
            <person name="Woyke T."/>
        </authorList>
    </citation>
    <scope>NUCLEOTIDE SEQUENCE [LARGE SCALE GENOMIC DNA]</scope>
    <source>
        <strain evidence="2">225</strain>
    </source>
</reference>
<dbReference type="eggNOG" id="ENOG502ZAV8">
    <property type="taxonomic scope" value="Bacteria"/>
</dbReference>